<evidence type="ECO:0000313" key="13">
    <source>
        <dbReference type="EMBL" id="RLP70831.1"/>
    </source>
</evidence>
<name>A0A3L6ZTE0_9MICO</name>
<evidence type="ECO:0000256" key="9">
    <source>
        <dbReference type="ARBA" id="ARBA00033209"/>
    </source>
</evidence>
<dbReference type="GO" id="GO:0004401">
    <property type="term" value="F:histidinol-phosphatase activity"/>
    <property type="evidence" value="ECO:0007669"/>
    <property type="project" value="UniProtKB-EC"/>
</dbReference>
<feature type="binding site" evidence="12">
    <location>
        <position position="88"/>
    </location>
    <ligand>
        <name>Mg(2+)</name>
        <dbReference type="ChEBI" id="CHEBI:18420"/>
        <label>1</label>
        <note>catalytic</note>
    </ligand>
</feature>
<accession>A0A3L6ZTE0</accession>
<evidence type="ECO:0000256" key="8">
    <source>
        <dbReference type="ARBA" id="ARBA00022842"/>
    </source>
</evidence>
<dbReference type="Proteomes" id="UP000270299">
    <property type="component" value="Unassembled WGS sequence"/>
</dbReference>
<evidence type="ECO:0000256" key="5">
    <source>
        <dbReference type="ARBA" id="ARBA00021697"/>
    </source>
</evidence>
<dbReference type="SUPFAM" id="SSF56655">
    <property type="entry name" value="Carbohydrate phosphatase"/>
    <property type="match status" value="1"/>
</dbReference>
<feature type="binding site" evidence="12">
    <location>
        <position position="90"/>
    </location>
    <ligand>
        <name>Mg(2+)</name>
        <dbReference type="ChEBI" id="CHEBI:18420"/>
        <label>2</label>
    </ligand>
</feature>
<evidence type="ECO:0000256" key="3">
    <source>
        <dbReference type="ARBA" id="ARBA00009759"/>
    </source>
</evidence>
<dbReference type="PANTHER" id="PTHR43200:SF6">
    <property type="entry name" value="3'(2'),5'-BISPHOSPHATE NUCLEOTIDASE"/>
    <property type="match status" value="1"/>
</dbReference>
<dbReference type="FunFam" id="3.30.540.10:FF:000003">
    <property type="entry name" value="Inositol-1-monophosphatase"/>
    <property type="match status" value="1"/>
</dbReference>
<protein>
    <recommendedName>
        <fullName evidence="5">Histidinol-phosphatase</fullName>
        <ecNumber evidence="4">3.1.3.15</ecNumber>
    </recommendedName>
    <alternativeName>
        <fullName evidence="9">Histidinol-phosphate phosphatase</fullName>
    </alternativeName>
</protein>
<dbReference type="GO" id="GO:0000105">
    <property type="term" value="P:L-histidine biosynthetic process"/>
    <property type="evidence" value="ECO:0007669"/>
    <property type="project" value="TreeGrafter"/>
</dbReference>
<feature type="binding site" evidence="12">
    <location>
        <position position="73"/>
    </location>
    <ligand>
        <name>Mg(2+)</name>
        <dbReference type="ChEBI" id="CHEBI:18420"/>
        <label>1</label>
        <note>catalytic</note>
    </ligand>
</feature>
<dbReference type="InterPro" id="IPR000760">
    <property type="entry name" value="Inositol_monophosphatase-like"/>
</dbReference>
<dbReference type="PRINTS" id="PR00377">
    <property type="entry name" value="IMPHPHTASES"/>
</dbReference>
<feature type="binding site" evidence="12">
    <location>
        <position position="91"/>
    </location>
    <ligand>
        <name>Mg(2+)</name>
        <dbReference type="ChEBI" id="CHEBI:18420"/>
        <label>1</label>
        <note>catalytic</note>
    </ligand>
</feature>
<gene>
    <name evidence="13" type="ORF">D9V29_09565</name>
</gene>
<comment type="similarity">
    <text evidence="3">Belongs to the inositol monophosphatase superfamily.</text>
</comment>
<comment type="cofactor">
    <cofactor evidence="1 12">
        <name>Mg(2+)</name>
        <dbReference type="ChEBI" id="CHEBI:18420"/>
    </cofactor>
</comment>
<evidence type="ECO:0000256" key="2">
    <source>
        <dbReference type="ARBA" id="ARBA00004970"/>
    </source>
</evidence>
<dbReference type="InterPro" id="IPR051090">
    <property type="entry name" value="Inositol_monoP_superfamily"/>
</dbReference>
<evidence type="ECO:0000256" key="7">
    <source>
        <dbReference type="ARBA" id="ARBA00022801"/>
    </source>
</evidence>
<evidence type="ECO:0000256" key="4">
    <source>
        <dbReference type="ARBA" id="ARBA00013085"/>
    </source>
</evidence>
<dbReference type="EC" id="3.1.3.15" evidence="4"/>
<keyword evidence="8 12" id="KW-0460">Magnesium</keyword>
<comment type="function">
    <text evidence="11">Catalyzes the dephosphorylation of histidinol-phosphate to histidinol, the direct precursor of histidine.</text>
</comment>
<feature type="binding site" evidence="12">
    <location>
        <position position="218"/>
    </location>
    <ligand>
        <name>Mg(2+)</name>
        <dbReference type="ChEBI" id="CHEBI:18420"/>
        <label>1</label>
        <note>catalytic</note>
    </ligand>
</feature>
<reference evidence="13 14" key="1">
    <citation type="submission" date="2018-10" db="EMBL/GenBank/DDBJ databases">
        <authorList>
            <person name="Li J."/>
        </authorList>
    </citation>
    <scope>NUCLEOTIDE SEQUENCE [LARGE SCALE GENOMIC DNA]</scope>
    <source>
        <strain evidence="13 14">CCTCC AB209002</strain>
    </source>
</reference>
<evidence type="ECO:0000256" key="6">
    <source>
        <dbReference type="ARBA" id="ARBA00022723"/>
    </source>
</evidence>
<dbReference type="Gene3D" id="3.40.190.80">
    <property type="match status" value="1"/>
</dbReference>
<comment type="catalytic activity">
    <reaction evidence="10">
        <text>L-histidinol phosphate + H2O = L-histidinol + phosphate</text>
        <dbReference type="Rhea" id="RHEA:14465"/>
        <dbReference type="ChEBI" id="CHEBI:15377"/>
        <dbReference type="ChEBI" id="CHEBI:43474"/>
        <dbReference type="ChEBI" id="CHEBI:57699"/>
        <dbReference type="ChEBI" id="CHEBI:57980"/>
        <dbReference type="EC" id="3.1.3.15"/>
    </reaction>
</comment>
<dbReference type="GO" id="GO:0046872">
    <property type="term" value="F:metal ion binding"/>
    <property type="evidence" value="ECO:0007669"/>
    <property type="project" value="UniProtKB-KW"/>
</dbReference>
<keyword evidence="7" id="KW-0378">Hydrolase</keyword>
<dbReference type="PANTHER" id="PTHR43200">
    <property type="entry name" value="PHOSPHATASE"/>
    <property type="match status" value="1"/>
</dbReference>
<dbReference type="OrthoDB" id="9772456at2"/>
<comment type="pathway">
    <text evidence="2">Amino-acid biosynthesis; L-histidine biosynthesis; L-histidine from 5-phospho-alpha-D-ribose 1-diphosphate: step 8/9.</text>
</comment>
<evidence type="ECO:0000256" key="11">
    <source>
        <dbReference type="ARBA" id="ARBA00053547"/>
    </source>
</evidence>
<dbReference type="AlphaFoldDB" id="A0A3L6ZTE0"/>
<evidence type="ECO:0000313" key="14">
    <source>
        <dbReference type="Proteomes" id="UP000270299"/>
    </source>
</evidence>
<sequence>MTTPLSSLADDLALALRLADAADAISLARFRSGNLEISTKPDATHVTDADLAVERALREILQTERPDDGILGEEYGTGGSTQRQWILDPIDGTANFLRGVPNWATLISLAVDGVPVVGVASAPAFRKRWWAAEGAGAWLAEDGLDARRLQVSGVEKLEDASLSFQSIAQWDEAGYLDRLIGLARSVWRDRAYGDMWSYGLLAEGLIDIVGEFDVKEYDIAPFVILVREAGGRFSAIDGTDTIAGRSSLATNGILHDQVLGALAR</sequence>
<proteinExistence type="inferred from homology"/>
<evidence type="ECO:0000256" key="1">
    <source>
        <dbReference type="ARBA" id="ARBA00001946"/>
    </source>
</evidence>
<organism evidence="13 14">
    <name type="scientific">Mycetocola manganoxydans</name>
    <dbReference type="NCBI Taxonomy" id="699879"/>
    <lineage>
        <taxon>Bacteria</taxon>
        <taxon>Bacillati</taxon>
        <taxon>Actinomycetota</taxon>
        <taxon>Actinomycetes</taxon>
        <taxon>Micrococcales</taxon>
        <taxon>Microbacteriaceae</taxon>
        <taxon>Mycetocola</taxon>
    </lineage>
</organism>
<keyword evidence="6 12" id="KW-0479">Metal-binding</keyword>
<keyword evidence="14" id="KW-1185">Reference proteome</keyword>
<comment type="caution">
    <text evidence="13">The sequence shown here is derived from an EMBL/GenBank/DDBJ whole genome shotgun (WGS) entry which is preliminary data.</text>
</comment>
<dbReference type="RefSeq" id="WP_121673191.1">
    <property type="nucleotide sequence ID" value="NZ_BMXM01000006.1"/>
</dbReference>
<dbReference type="Pfam" id="PF00459">
    <property type="entry name" value="Inositol_P"/>
    <property type="match status" value="1"/>
</dbReference>
<evidence type="ECO:0000256" key="12">
    <source>
        <dbReference type="PIRSR" id="PIRSR600760-2"/>
    </source>
</evidence>
<dbReference type="Gene3D" id="3.30.540.10">
    <property type="entry name" value="Fructose-1,6-Bisphosphatase, subunit A, domain 1"/>
    <property type="match status" value="1"/>
</dbReference>
<dbReference type="PROSITE" id="PS00629">
    <property type="entry name" value="IMP_1"/>
    <property type="match status" value="1"/>
</dbReference>
<evidence type="ECO:0000256" key="10">
    <source>
        <dbReference type="ARBA" id="ARBA00049158"/>
    </source>
</evidence>
<dbReference type="EMBL" id="RCUV01000009">
    <property type="protein sequence ID" value="RLP70831.1"/>
    <property type="molecule type" value="Genomic_DNA"/>
</dbReference>
<dbReference type="InterPro" id="IPR020583">
    <property type="entry name" value="Inositol_monoP_metal-BS"/>
</dbReference>